<evidence type="ECO:0000313" key="15">
    <source>
        <dbReference type="Proteomes" id="UP000595140"/>
    </source>
</evidence>
<feature type="binding site" description="axial binding residue" evidence="11">
    <location>
        <position position="497"/>
    </location>
    <ligand>
        <name>heme</name>
        <dbReference type="ChEBI" id="CHEBI:30413"/>
    </ligand>
    <ligandPart>
        <name>Fe</name>
        <dbReference type="ChEBI" id="CHEBI:18248"/>
    </ligandPart>
</feature>
<dbReference type="SUPFAM" id="SSF48264">
    <property type="entry name" value="Cytochrome P450"/>
    <property type="match status" value="1"/>
</dbReference>
<dbReference type="GO" id="GO:0016705">
    <property type="term" value="F:oxidoreductase activity, acting on paired donors, with incorporation or reduction of molecular oxygen"/>
    <property type="evidence" value="ECO:0007669"/>
    <property type="project" value="InterPro"/>
</dbReference>
<evidence type="ECO:0000256" key="3">
    <source>
        <dbReference type="ARBA" id="ARBA00022617"/>
    </source>
</evidence>
<name>A0A484L975_9ASTE</name>
<dbReference type="GO" id="GO:0016020">
    <property type="term" value="C:membrane"/>
    <property type="evidence" value="ECO:0007669"/>
    <property type="project" value="UniProtKB-SubCell"/>
</dbReference>
<evidence type="ECO:0000256" key="6">
    <source>
        <dbReference type="ARBA" id="ARBA00022989"/>
    </source>
</evidence>
<dbReference type="GO" id="GO:0005506">
    <property type="term" value="F:iron ion binding"/>
    <property type="evidence" value="ECO:0007669"/>
    <property type="project" value="InterPro"/>
</dbReference>
<feature type="transmembrane region" description="Helical" evidence="13">
    <location>
        <begin position="7"/>
        <end position="26"/>
    </location>
</feature>
<proteinExistence type="inferred from homology"/>
<dbReference type="OrthoDB" id="1470350at2759"/>
<evidence type="ECO:0000256" key="7">
    <source>
        <dbReference type="ARBA" id="ARBA00023002"/>
    </source>
</evidence>
<feature type="transmembrane region" description="Helical" evidence="13">
    <location>
        <begin position="41"/>
        <end position="63"/>
    </location>
</feature>
<dbReference type="InterPro" id="IPR002401">
    <property type="entry name" value="Cyt_P450_E_grp-I"/>
</dbReference>
<dbReference type="Gene3D" id="1.10.630.10">
    <property type="entry name" value="Cytochrome P450"/>
    <property type="match status" value="1"/>
</dbReference>
<evidence type="ECO:0000256" key="1">
    <source>
        <dbReference type="ARBA" id="ARBA00004370"/>
    </source>
</evidence>
<evidence type="ECO:0000256" key="13">
    <source>
        <dbReference type="SAM" id="Phobius"/>
    </source>
</evidence>
<evidence type="ECO:0000256" key="11">
    <source>
        <dbReference type="PIRSR" id="PIRSR602401-1"/>
    </source>
</evidence>
<keyword evidence="9 12" id="KW-0503">Monooxygenase</keyword>
<dbReference type="Pfam" id="PF00067">
    <property type="entry name" value="p450"/>
    <property type="match status" value="1"/>
</dbReference>
<dbReference type="PRINTS" id="PR00463">
    <property type="entry name" value="EP450I"/>
</dbReference>
<comment type="cofactor">
    <cofactor evidence="11">
        <name>heme</name>
        <dbReference type="ChEBI" id="CHEBI:30413"/>
    </cofactor>
</comment>
<dbReference type="InterPro" id="IPR036396">
    <property type="entry name" value="Cyt_P450_sf"/>
</dbReference>
<evidence type="ECO:0000256" key="8">
    <source>
        <dbReference type="ARBA" id="ARBA00023004"/>
    </source>
</evidence>
<sequence length="551" mass="61907">MKENQEMVVWKTIGVLLLLFSFTSFLTNPSPWLTTILPPHLLLPLLVSLLGLITLYWLNTVWIQPQRVRWVLKRQGIYGPTPSSLLYGNLAEMQRIQAAAAAAAATSMEASSRGGFLAHDYTSTLFPYFEKWRKEYGCIYTYSTGNKQHLYVNNPEMVKEMNQSMSLVLGKPTYVTKRLSPMLGNGLLRSNGQLWSLQRKIIAPQFFMDKVKHMLNLMLGSAERLVRKWEESIDAQGGETAEIAVDEDLRNLSADVISRACFGSSYNKGRQIFSKLRTLQNVISSQSYLFGFPTFGKNNGIASLEVEIETLIWKAVKERDSSSSSEERDLLQCILEAAINDENMSEDSSKKFIVDNCKNIYFAGHEATAVAAAWCVMLLALHPEWQSRVREEIGDDSPDAEGISKMKTLTMVIHEVLRLYPPGAFVSREALEETKIGHITVPKGVCLWTLIPTLHRDPEVWGPDANEFKPERFANGVSGACKTPQVFVPFGVGPRLCVGRNFAMFEIKVVLCAIISKFSLSLSPKYKHSPAFRMIVEPGEGVHILVERLKK</sequence>
<dbReference type="PANTHER" id="PTHR24282">
    <property type="entry name" value="CYTOCHROME P450 FAMILY MEMBER"/>
    <property type="match status" value="1"/>
</dbReference>
<dbReference type="PANTHER" id="PTHR24282:SF36">
    <property type="entry name" value="CYTOCHROME P450 714A1-RELATED"/>
    <property type="match status" value="1"/>
</dbReference>
<dbReference type="EMBL" id="OOIL02001116">
    <property type="protein sequence ID" value="VFQ72784.1"/>
    <property type="molecule type" value="Genomic_DNA"/>
</dbReference>
<dbReference type="GO" id="GO:0004497">
    <property type="term" value="F:monooxygenase activity"/>
    <property type="evidence" value="ECO:0007669"/>
    <property type="project" value="UniProtKB-KW"/>
</dbReference>
<evidence type="ECO:0000256" key="2">
    <source>
        <dbReference type="ARBA" id="ARBA00010617"/>
    </source>
</evidence>
<keyword evidence="3 11" id="KW-0349">Heme</keyword>
<dbReference type="AlphaFoldDB" id="A0A484L975"/>
<dbReference type="InterPro" id="IPR017972">
    <property type="entry name" value="Cyt_P450_CS"/>
</dbReference>
<gene>
    <name evidence="14" type="ORF">CCAM_LOCUS14560</name>
</gene>
<evidence type="ECO:0000256" key="5">
    <source>
        <dbReference type="ARBA" id="ARBA00022723"/>
    </source>
</evidence>
<evidence type="ECO:0000256" key="4">
    <source>
        <dbReference type="ARBA" id="ARBA00022692"/>
    </source>
</evidence>
<comment type="subcellular location">
    <subcellularLocation>
        <location evidence="1">Membrane</location>
    </subcellularLocation>
</comment>
<keyword evidence="15" id="KW-1185">Reference proteome</keyword>
<keyword evidence="10 13" id="KW-0472">Membrane</keyword>
<keyword evidence="8 11" id="KW-0408">Iron</keyword>
<evidence type="ECO:0000313" key="14">
    <source>
        <dbReference type="EMBL" id="VFQ72784.1"/>
    </source>
</evidence>
<keyword evidence="5 11" id="KW-0479">Metal-binding</keyword>
<evidence type="ECO:0000256" key="12">
    <source>
        <dbReference type="RuleBase" id="RU000461"/>
    </source>
</evidence>
<keyword evidence="7 12" id="KW-0560">Oxidoreductase</keyword>
<dbReference type="PRINTS" id="PR00385">
    <property type="entry name" value="P450"/>
</dbReference>
<evidence type="ECO:0000256" key="9">
    <source>
        <dbReference type="ARBA" id="ARBA00023033"/>
    </source>
</evidence>
<dbReference type="InterPro" id="IPR001128">
    <property type="entry name" value="Cyt_P450"/>
</dbReference>
<organism evidence="14 15">
    <name type="scientific">Cuscuta campestris</name>
    <dbReference type="NCBI Taxonomy" id="132261"/>
    <lineage>
        <taxon>Eukaryota</taxon>
        <taxon>Viridiplantae</taxon>
        <taxon>Streptophyta</taxon>
        <taxon>Embryophyta</taxon>
        <taxon>Tracheophyta</taxon>
        <taxon>Spermatophyta</taxon>
        <taxon>Magnoliopsida</taxon>
        <taxon>eudicotyledons</taxon>
        <taxon>Gunneridae</taxon>
        <taxon>Pentapetalae</taxon>
        <taxon>asterids</taxon>
        <taxon>lamiids</taxon>
        <taxon>Solanales</taxon>
        <taxon>Convolvulaceae</taxon>
        <taxon>Cuscuteae</taxon>
        <taxon>Cuscuta</taxon>
        <taxon>Cuscuta subgen. Grammica</taxon>
        <taxon>Cuscuta sect. Cleistogrammica</taxon>
    </lineage>
</organism>
<dbReference type="PROSITE" id="PS00086">
    <property type="entry name" value="CYTOCHROME_P450"/>
    <property type="match status" value="1"/>
</dbReference>
<dbReference type="Proteomes" id="UP000595140">
    <property type="component" value="Unassembled WGS sequence"/>
</dbReference>
<keyword evidence="6 13" id="KW-1133">Transmembrane helix</keyword>
<evidence type="ECO:0000256" key="10">
    <source>
        <dbReference type="ARBA" id="ARBA00023136"/>
    </source>
</evidence>
<protein>
    <recommendedName>
        <fullName evidence="16">Cytochrome P450</fullName>
    </recommendedName>
</protein>
<keyword evidence="4 13" id="KW-0812">Transmembrane</keyword>
<reference evidence="14 15" key="1">
    <citation type="submission" date="2018-04" db="EMBL/GenBank/DDBJ databases">
        <authorList>
            <person name="Vogel A."/>
        </authorList>
    </citation>
    <scope>NUCLEOTIDE SEQUENCE [LARGE SCALE GENOMIC DNA]</scope>
</reference>
<comment type="similarity">
    <text evidence="2 12">Belongs to the cytochrome P450 family.</text>
</comment>
<dbReference type="GO" id="GO:0020037">
    <property type="term" value="F:heme binding"/>
    <property type="evidence" value="ECO:0007669"/>
    <property type="project" value="InterPro"/>
</dbReference>
<evidence type="ECO:0008006" key="16">
    <source>
        <dbReference type="Google" id="ProtNLM"/>
    </source>
</evidence>
<accession>A0A484L975</accession>
<dbReference type="InterPro" id="IPR050665">
    <property type="entry name" value="Cytochrome_P450_Monooxygen"/>
</dbReference>